<evidence type="ECO:0000256" key="1">
    <source>
        <dbReference type="SAM" id="SignalP"/>
    </source>
</evidence>
<dbReference type="Proteomes" id="UP001596364">
    <property type="component" value="Unassembled WGS sequence"/>
</dbReference>
<feature type="domain" description="Copper-binding protein MbnP-like" evidence="2">
    <location>
        <begin position="26"/>
        <end position="215"/>
    </location>
</feature>
<dbReference type="InterPro" id="IPR046863">
    <property type="entry name" value="MbnP-like_dom"/>
</dbReference>
<dbReference type="PROSITE" id="PS51257">
    <property type="entry name" value="PROKAR_LIPOPROTEIN"/>
    <property type="match status" value="1"/>
</dbReference>
<dbReference type="EMBL" id="JBHSUS010000001">
    <property type="protein sequence ID" value="MFC6440815.1"/>
    <property type="molecule type" value="Genomic_DNA"/>
</dbReference>
<keyword evidence="1" id="KW-0732">Signal</keyword>
<feature type="chain" id="PRO_5046635842" evidence="1">
    <location>
        <begin position="20"/>
        <end position="248"/>
    </location>
</feature>
<sequence length="248" mass="27199">MFRHWLGLFILLLTLSACGSAPSGQSLSIELRWQGKPIGCGGQLDNGWQVQELRFYLYQLTASDDSGEHSLHVNQQADNESNVSAEVTLAEFSCQAEALRAPLTIAPAIPEGSDQLSFVIGVPFELNHQNPLQQPAPLNRPDMFWSWQGGHKFVRLEMARADQHFSFHLGSTGCAAASKVRAPQTACEEPNTVAVSLPWQAGKHIVLDLAKLLGDDPDQKQSCTFHFGEEQACASLLQHLPQAFEVVP</sequence>
<dbReference type="Pfam" id="PF20243">
    <property type="entry name" value="MbnP"/>
    <property type="match status" value="1"/>
</dbReference>
<evidence type="ECO:0000313" key="4">
    <source>
        <dbReference type="Proteomes" id="UP001596364"/>
    </source>
</evidence>
<proteinExistence type="predicted"/>
<feature type="signal peptide" evidence="1">
    <location>
        <begin position="1"/>
        <end position="19"/>
    </location>
</feature>
<dbReference type="InterPro" id="IPR023977">
    <property type="entry name" value="MbnP-like"/>
</dbReference>
<accession>A0ABW1XND0</accession>
<keyword evidence="4" id="KW-1185">Reference proteome</keyword>
<dbReference type="RefSeq" id="WP_377148666.1">
    <property type="nucleotide sequence ID" value="NZ_JBHSUS010000001.1"/>
</dbReference>
<evidence type="ECO:0000313" key="3">
    <source>
        <dbReference type="EMBL" id="MFC6440815.1"/>
    </source>
</evidence>
<evidence type="ECO:0000259" key="2">
    <source>
        <dbReference type="Pfam" id="PF20243"/>
    </source>
</evidence>
<comment type="caution">
    <text evidence="3">The sequence shown here is derived from an EMBL/GenBank/DDBJ whole genome shotgun (WGS) entry which is preliminary data.</text>
</comment>
<organism evidence="3 4">
    <name type="scientific">Pseudobowmanella zhangzhouensis</name>
    <dbReference type="NCBI Taxonomy" id="1537679"/>
    <lineage>
        <taxon>Bacteria</taxon>
        <taxon>Pseudomonadati</taxon>
        <taxon>Pseudomonadota</taxon>
        <taxon>Gammaproteobacteria</taxon>
        <taxon>Alteromonadales</taxon>
        <taxon>Alteromonadaceae</taxon>
    </lineage>
</organism>
<dbReference type="NCBIfam" id="TIGR04052">
    <property type="entry name" value="MbnP_like_WxW"/>
    <property type="match status" value="1"/>
</dbReference>
<protein>
    <submittedName>
        <fullName evidence="3">MbnP family copper-binding protein</fullName>
    </submittedName>
</protein>
<reference evidence="4" key="1">
    <citation type="journal article" date="2019" name="Int. J. Syst. Evol. Microbiol.">
        <title>The Global Catalogue of Microorganisms (GCM) 10K type strain sequencing project: providing services to taxonomists for standard genome sequencing and annotation.</title>
        <authorList>
            <consortium name="The Broad Institute Genomics Platform"/>
            <consortium name="The Broad Institute Genome Sequencing Center for Infectious Disease"/>
            <person name="Wu L."/>
            <person name="Ma J."/>
        </authorList>
    </citation>
    <scope>NUCLEOTIDE SEQUENCE [LARGE SCALE GENOMIC DNA]</scope>
    <source>
        <strain evidence="4">CGMCC 1.16031</strain>
    </source>
</reference>
<name>A0ABW1XND0_9ALTE</name>
<gene>
    <name evidence="3" type="ORF">ACFP85_11735</name>
</gene>